<dbReference type="AlphaFoldDB" id="A0A285K2A4"/>
<sequence length="339" mass="36070">MSTRIRVAALAAIVVLSLVAAGVYVLRVQREQASEAKAAPAVPVSDLTTAMAGPHLLFRNTALGNGYGKLAVVPLSDPGGPRALTGVSCERAYSAAGRSVCLSARRGITNTYKAQVLGDDWKAVGDLPLTGLPSRVRLSRDGALAVTTTFVYGDSYATVGQFSTRTLVTRIGGKESADLENFKLYVDGKRITAADRNLWGVTFADDDTFYATAASGGKTWLVKGSLSGQRLDSLRTDVECPSLSPDRTRIAFKKHGDLPNGEWRLAVYDLRTGKETVLAETRSVDDQAEWLDDSTVLYGLPRTSDSGAATSDVWAAAADGTGKPRVLVQDAWSPAVIRD</sequence>
<keyword evidence="2" id="KW-1185">Reference proteome</keyword>
<dbReference type="OrthoDB" id="9808778at2"/>
<dbReference type="InterPro" id="IPR011042">
    <property type="entry name" value="6-blade_b-propeller_TolB-like"/>
</dbReference>
<name>A0A285K2A4_9ACTN</name>
<evidence type="ECO:0008006" key="3">
    <source>
        <dbReference type="Google" id="ProtNLM"/>
    </source>
</evidence>
<protein>
    <recommendedName>
        <fullName evidence="3">WD40-like Beta Propeller Repeat</fullName>
    </recommendedName>
</protein>
<organism evidence="1 2">
    <name type="scientific">Paractinoplanes atraurantiacus</name>
    <dbReference type="NCBI Taxonomy" id="1036182"/>
    <lineage>
        <taxon>Bacteria</taxon>
        <taxon>Bacillati</taxon>
        <taxon>Actinomycetota</taxon>
        <taxon>Actinomycetes</taxon>
        <taxon>Micromonosporales</taxon>
        <taxon>Micromonosporaceae</taxon>
        <taxon>Paractinoplanes</taxon>
    </lineage>
</organism>
<dbReference type="RefSeq" id="WP_097327483.1">
    <property type="nucleotide sequence ID" value="NZ_OBDY01000029.1"/>
</dbReference>
<gene>
    <name evidence="1" type="ORF">SAMN05421748_129102</name>
</gene>
<accession>A0A285K2A4</accession>
<evidence type="ECO:0000313" key="1">
    <source>
        <dbReference type="EMBL" id="SNY66147.1"/>
    </source>
</evidence>
<dbReference type="SUPFAM" id="SSF82171">
    <property type="entry name" value="DPP6 N-terminal domain-like"/>
    <property type="match status" value="1"/>
</dbReference>
<dbReference type="EMBL" id="OBDY01000029">
    <property type="protein sequence ID" value="SNY66147.1"/>
    <property type="molecule type" value="Genomic_DNA"/>
</dbReference>
<reference evidence="1 2" key="1">
    <citation type="submission" date="2017-09" db="EMBL/GenBank/DDBJ databases">
        <authorList>
            <person name="Ehlers B."/>
            <person name="Leendertz F.H."/>
        </authorList>
    </citation>
    <scope>NUCLEOTIDE SEQUENCE [LARGE SCALE GENOMIC DNA]</scope>
    <source>
        <strain evidence="1 2">CGMCC 4.6857</strain>
    </source>
</reference>
<dbReference type="Proteomes" id="UP000219612">
    <property type="component" value="Unassembled WGS sequence"/>
</dbReference>
<proteinExistence type="predicted"/>
<dbReference type="Gene3D" id="2.120.10.30">
    <property type="entry name" value="TolB, C-terminal domain"/>
    <property type="match status" value="1"/>
</dbReference>
<evidence type="ECO:0000313" key="2">
    <source>
        <dbReference type="Proteomes" id="UP000219612"/>
    </source>
</evidence>